<dbReference type="InterPro" id="IPR006450">
    <property type="entry name" value="Phage_HK97_gp6-like"/>
</dbReference>
<dbReference type="Pfam" id="PF05135">
    <property type="entry name" value="Phage_connect_1"/>
    <property type="match status" value="1"/>
</dbReference>
<reference evidence="1 2" key="1">
    <citation type="submission" date="2017-09" db="EMBL/GenBank/DDBJ databases">
        <title>Bacterial strain isolated from the female urinary microbiota.</title>
        <authorList>
            <person name="Thomas-White K."/>
            <person name="Kumar N."/>
            <person name="Forster S."/>
            <person name="Putonti C."/>
            <person name="Lawley T."/>
            <person name="Wolfe A.J."/>
        </authorList>
    </citation>
    <scope>NUCLEOTIDE SEQUENCE [LARGE SCALE GENOMIC DNA]</scope>
    <source>
        <strain evidence="1 2">UMB0186</strain>
    </source>
</reference>
<gene>
    <name evidence="1" type="ORF">CJ218_03385</name>
</gene>
<sequence>MELKLEQVKNYLRVDTTEDDELILSLLFTAKKLCLGILRVSSFSELGDEHNFDEFKIPILYTVAYLYEHRENADFRELTLILRALLFNHRKEEF</sequence>
<accession>A0A2N6SG93</accession>
<dbReference type="CDD" id="cd08054">
    <property type="entry name" value="gp6"/>
    <property type="match status" value="1"/>
</dbReference>
<dbReference type="RefSeq" id="WP_102189625.1">
    <property type="nucleotide sequence ID" value="NZ_PNGT01000002.1"/>
</dbReference>
<dbReference type="InterPro" id="IPR021146">
    <property type="entry name" value="Phage_gp6-like_head-tail"/>
</dbReference>
<dbReference type="Gene3D" id="1.10.3230.30">
    <property type="entry name" value="Phage gp6-like head-tail connector protein"/>
    <property type="match status" value="1"/>
</dbReference>
<dbReference type="AlphaFoldDB" id="A0A2N6SG93"/>
<organism evidence="1 2">
    <name type="scientific">Gemella sanguinis</name>
    <dbReference type="NCBI Taxonomy" id="84135"/>
    <lineage>
        <taxon>Bacteria</taxon>
        <taxon>Bacillati</taxon>
        <taxon>Bacillota</taxon>
        <taxon>Bacilli</taxon>
        <taxon>Bacillales</taxon>
        <taxon>Gemellaceae</taxon>
        <taxon>Gemella</taxon>
    </lineage>
</organism>
<dbReference type="STRING" id="84135.GCA_001052115_00764"/>
<dbReference type="OrthoDB" id="5654at2"/>
<dbReference type="Proteomes" id="UP000235670">
    <property type="component" value="Unassembled WGS sequence"/>
</dbReference>
<comment type="caution">
    <text evidence="1">The sequence shown here is derived from an EMBL/GenBank/DDBJ whole genome shotgun (WGS) entry which is preliminary data.</text>
</comment>
<dbReference type="EMBL" id="PNGT01000002">
    <property type="protein sequence ID" value="PMC52948.1"/>
    <property type="molecule type" value="Genomic_DNA"/>
</dbReference>
<protein>
    <submittedName>
        <fullName evidence="1">AraC family transcriptional regulator</fullName>
    </submittedName>
</protein>
<name>A0A2N6SG93_9BACL</name>
<proteinExistence type="predicted"/>
<dbReference type="NCBIfam" id="TIGR01560">
    <property type="entry name" value="put_DNA_pack"/>
    <property type="match status" value="1"/>
</dbReference>
<evidence type="ECO:0000313" key="1">
    <source>
        <dbReference type="EMBL" id="PMC52948.1"/>
    </source>
</evidence>
<evidence type="ECO:0000313" key="2">
    <source>
        <dbReference type="Proteomes" id="UP000235670"/>
    </source>
</evidence>